<comment type="caution">
    <text evidence="6">The sequence shown here is derived from an EMBL/GenBank/DDBJ whole genome shotgun (WGS) entry which is preliminary data.</text>
</comment>
<dbReference type="EMBL" id="BGPR01000137">
    <property type="protein sequence ID" value="GBL98156.1"/>
    <property type="molecule type" value="Genomic_DNA"/>
</dbReference>
<dbReference type="SUPFAM" id="SSF56672">
    <property type="entry name" value="DNA/RNA polymerases"/>
    <property type="match status" value="1"/>
</dbReference>
<keyword evidence="2" id="KW-0540">Nuclease</keyword>
<sequence>MSEGPVLRIYKYGRRTELHRDASEQGYGAVLLQEAEDGKLHPIYYMSKKTSPAEEKYASYELVVLAIITALKNISPILFGSTFQGSHRLFSISEDHT</sequence>
<dbReference type="Pfam" id="PF17919">
    <property type="entry name" value="RT_RNaseH_2"/>
    <property type="match status" value="1"/>
</dbReference>
<dbReference type="InterPro" id="IPR041577">
    <property type="entry name" value="RT_RNaseH_2"/>
</dbReference>
<keyword evidence="3" id="KW-0255">Endonuclease</keyword>
<dbReference type="AlphaFoldDB" id="A0A4Y2C3F2"/>
<protein>
    <recommendedName>
        <fullName evidence="5">Reverse transcriptase/retrotransposon-derived protein RNase H-like domain-containing protein</fullName>
    </recommendedName>
</protein>
<evidence type="ECO:0000313" key="6">
    <source>
        <dbReference type="EMBL" id="GBL98156.1"/>
    </source>
</evidence>
<dbReference type="FunFam" id="3.10.20.370:FF:000001">
    <property type="entry name" value="Retrovirus-related Pol polyprotein from transposon 17.6-like protein"/>
    <property type="match status" value="1"/>
</dbReference>
<dbReference type="Gene3D" id="3.10.20.370">
    <property type="match status" value="1"/>
</dbReference>
<evidence type="ECO:0000256" key="3">
    <source>
        <dbReference type="ARBA" id="ARBA00022759"/>
    </source>
</evidence>
<evidence type="ECO:0000256" key="1">
    <source>
        <dbReference type="ARBA" id="ARBA00022695"/>
    </source>
</evidence>
<evidence type="ECO:0000256" key="2">
    <source>
        <dbReference type="ARBA" id="ARBA00022722"/>
    </source>
</evidence>
<dbReference type="PANTHER" id="PTHR34072:SF52">
    <property type="entry name" value="RIBONUCLEASE H"/>
    <property type="match status" value="1"/>
</dbReference>
<evidence type="ECO:0000259" key="5">
    <source>
        <dbReference type="Pfam" id="PF17919"/>
    </source>
</evidence>
<keyword evidence="3" id="KW-0378">Hydrolase</keyword>
<keyword evidence="1" id="KW-0548">Nucleotidyltransferase</keyword>
<evidence type="ECO:0000256" key="4">
    <source>
        <dbReference type="ARBA" id="ARBA00022918"/>
    </source>
</evidence>
<dbReference type="InterPro" id="IPR043502">
    <property type="entry name" value="DNA/RNA_pol_sf"/>
</dbReference>
<evidence type="ECO:0000313" key="7">
    <source>
        <dbReference type="Proteomes" id="UP000499080"/>
    </source>
</evidence>
<dbReference type="GO" id="GO:0003964">
    <property type="term" value="F:RNA-directed DNA polymerase activity"/>
    <property type="evidence" value="ECO:0007669"/>
    <property type="project" value="UniProtKB-KW"/>
</dbReference>
<gene>
    <name evidence="6" type="ORF">AVEN_268249_1</name>
</gene>
<organism evidence="6 7">
    <name type="scientific">Araneus ventricosus</name>
    <name type="common">Orbweaver spider</name>
    <name type="synonym">Epeira ventricosa</name>
    <dbReference type="NCBI Taxonomy" id="182803"/>
    <lineage>
        <taxon>Eukaryota</taxon>
        <taxon>Metazoa</taxon>
        <taxon>Ecdysozoa</taxon>
        <taxon>Arthropoda</taxon>
        <taxon>Chelicerata</taxon>
        <taxon>Arachnida</taxon>
        <taxon>Araneae</taxon>
        <taxon>Araneomorphae</taxon>
        <taxon>Entelegynae</taxon>
        <taxon>Araneoidea</taxon>
        <taxon>Araneidae</taxon>
        <taxon>Araneus</taxon>
    </lineage>
</organism>
<feature type="domain" description="Reverse transcriptase/retrotransposon-derived protein RNase H-like" evidence="5">
    <location>
        <begin position="2"/>
        <end position="84"/>
    </location>
</feature>
<dbReference type="PANTHER" id="PTHR34072">
    <property type="entry name" value="ENZYMATIC POLYPROTEIN-RELATED"/>
    <property type="match status" value="1"/>
</dbReference>
<proteinExistence type="predicted"/>
<keyword evidence="1" id="KW-0808">Transferase</keyword>
<keyword evidence="4" id="KW-0695">RNA-directed DNA polymerase</keyword>
<name>A0A4Y2C3F2_ARAVE</name>
<accession>A0A4Y2C3F2</accession>
<keyword evidence="7" id="KW-1185">Reference proteome</keyword>
<reference evidence="6 7" key="1">
    <citation type="journal article" date="2019" name="Sci. Rep.">
        <title>Orb-weaving spider Araneus ventricosus genome elucidates the spidroin gene catalogue.</title>
        <authorList>
            <person name="Kono N."/>
            <person name="Nakamura H."/>
            <person name="Ohtoshi R."/>
            <person name="Moran D.A.P."/>
            <person name="Shinohara A."/>
            <person name="Yoshida Y."/>
            <person name="Fujiwara M."/>
            <person name="Mori M."/>
            <person name="Tomita M."/>
            <person name="Arakawa K."/>
        </authorList>
    </citation>
    <scope>NUCLEOTIDE SEQUENCE [LARGE SCALE GENOMIC DNA]</scope>
</reference>
<dbReference type="OrthoDB" id="6468742at2759"/>
<dbReference type="Proteomes" id="UP000499080">
    <property type="component" value="Unassembled WGS sequence"/>
</dbReference>
<dbReference type="GO" id="GO:0004519">
    <property type="term" value="F:endonuclease activity"/>
    <property type="evidence" value="ECO:0007669"/>
    <property type="project" value="UniProtKB-KW"/>
</dbReference>